<feature type="compositionally biased region" description="Basic and acidic residues" evidence="1">
    <location>
        <begin position="93"/>
        <end position="106"/>
    </location>
</feature>
<protein>
    <submittedName>
        <fullName evidence="2">Uncharacterized protein</fullName>
    </submittedName>
</protein>
<dbReference type="STRING" id="390807.SAMN04488095_3781"/>
<proteinExistence type="predicted"/>
<dbReference type="AlphaFoldDB" id="A0A1I3UJY6"/>
<evidence type="ECO:0000313" key="3">
    <source>
        <dbReference type="Proteomes" id="UP000199110"/>
    </source>
</evidence>
<keyword evidence="3" id="KW-1185">Reference proteome</keyword>
<gene>
    <name evidence="2" type="ORF">SAMN04488095_3781</name>
</gene>
<dbReference type="Proteomes" id="UP000199110">
    <property type="component" value="Unassembled WGS sequence"/>
</dbReference>
<feature type="region of interest" description="Disordered" evidence="1">
    <location>
        <begin position="120"/>
        <end position="142"/>
    </location>
</feature>
<evidence type="ECO:0000313" key="2">
    <source>
        <dbReference type="EMBL" id="SFJ83195.1"/>
    </source>
</evidence>
<organism evidence="2 3">
    <name type="scientific">Jannaschia pohangensis</name>
    <dbReference type="NCBI Taxonomy" id="390807"/>
    <lineage>
        <taxon>Bacteria</taxon>
        <taxon>Pseudomonadati</taxon>
        <taxon>Pseudomonadota</taxon>
        <taxon>Alphaproteobacteria</taxon>
        <taxon>Rhodobacterales</taxon>
        <taxon>Roseobacteraceae</taxon>
        <taxon>Jannaschia</taxon>
    </lineage>
</organism>
<evidence type="ECO:0000256" key="1">
    <source>
        <dbReference type="SAM" id="MobiDB-lite"/>
    </source>
</evidence>
<name>A0A1I3UJY6_9RHOB</name>
<sequence length="160" mass="16692">MGGILEFMKIIFVSTVGLLALTAAAGFVLVASHTQEKRTSLQAFVMPGPVESLGAAPSITSVPQAPRIDLDVTEVEDVVDEGGQVGTGSIFKDFDSVPRPVERPADFDDDNGAAEALARNPAPRTPVAAAPRPAAPSRVVERAPSTITIERANLASGVFR</sequence>
<reference evidence="2 3" key="1">
    <citation type="submission" date="2016-10" db="EMBL/GenBank/DDBJ databases">
        <authorList>
            <person name="de Groot N.N."/>
        </authorList>
    </citation>
    <scope>NUCLEOTIDE SEQUENCE [LARGE SCALE GENOMIC DNA]</scope>
    <source>
        <strain evidence="2 3">DSM 19073</strain>
    </source>
</reference>
<accession>A0A1I3UJY6</accession>
<dbReference type="EMBL" id="FORA01000008">
    <property type="protein sequence ID" value="SFJ83195.1"/>
    <property type="molecule type" value="Genomic_DNA"/>
</dbReference>
<feature type="region of interest" description="Disordered" evidence="1">
    <location>
        <begin position="93"/>
        <end position="112"/>
    </location>
</feature>